<dbReference type="InterPro" id="IPR014756">
    <property type="entry name" value="Ig_E-set"/>
</dbReference>
<dbReference type="InterPro" id="IPR015351">
    <property type="entry name" value="RBP-J/Cbf11/Cbf12_DNA-bd"/>
</dbReference>
<dbReference type="Gene3D" id="2.80.10.50">
    <property type="match status" value="1"/>
</dbReference>
<keyword evidence="4" id="KW-0238">DNA-binding</keyword>
<reference evidence="10" key="1">
    <citation type="submission" date="2025-08" db="UniProtKB">
        <authorList>
            <consortium name="RefSeq"/>
        </authorList>
    </citation>
    <scope>IDENTIFICATION</scope>
    <source>
        <tissue evidence="10">Sperm</tissue>
    </source>
</reference>
<evidence type="ECO:0000256" key="1">
    <source>
        <dbReference type="ARBA" id="ARBA00004123"/>
    </source>
</evidence>
<dbReference type="KEGG" id="pmrn:116957803"/>
<proteinExistence type="inferred from homology"/>
<dbReference type="SUPFAM" id="SSF110217">
    <property type="entry name" value="DNA-binding protein LAG-1 (CSL)"/>
    <property type="match status" value="1"/>
</dbReference>
<feature type="domain" description="Beta-trefoil DNA-binding" evidence="8">
    <location>
        <begin position="91"/>
        <end position="241"/>
    </location>
</feature>
<accession>A0AAJ7UGK6</accession>
<dbReference type="SUPFAM" id="SSF81296">
    <property type="entry name" value="E set domains"/>
    <property type="match status" value="1"/>
</dbReference>
<protein>
    <submittedName>
        <fullName evidence="10">Recombining binding protein suppressor of hairless-like protein</fullName>
    </submittedName>
</protein>
<dbReference type="GO" id="GO:0001228">
    <property type="term" value="F:DNA-binding transcription activator activity, RNA polymerase II-specific"/>
    <property type="evidence" value="ECO:0007669"/>
    <property type="project" value="InterPro"/>
</dbReference>
<evidence type="ECO:0000259" key="8">
    <source>
        <dbReference type="SMART" id="SM01268"/>
    </source>
</evidence>
<dbReference type="InterPro" id="IPR013783">
    <property type="entry name" value="Ig-like_fold"/>
</dbReference>
<keyword evidence="3" id="KW-0805">Transcription regulation</keyword>
<dbReference type="Pfam" id="PF09271">
    <property type="entry name" value="LAG1-DNAbind"/>
    <property type="match status" value="1"/>
</dbReference>
<comment type="similarity">
    <text evidence="2">Belongs to the Su(H) family.</text>
</comment>
<dbReference type="InterPro" id="IPR038007">
    <property type="entry name" value="RBP-Jkappa_IPT"/>
</dbReference>
<feature type="domain" description="RBP-J/Cbf11/Cbf12 DNA binding" evidence="7">
    <location>
        <begin position="11"/>
        <end position="90"/>
    </location>
</feature>
<dbReference type="GO" id="GO:0005634">
    <property type="term" value="C:nucleus"/>
    <property type="evidence" value="ECO:0007669"/>
    <property type="project" value="UniProtKB-SubCell"/>
</dbReference>
<dbReference type="SMART" id="SM01267">
    <property type="entry name" value="LAG1_DNAbind"/>
    <property type="match status" value="1"/>
</dbReference>
<keyword evidence="9" id="KW-1185">Reference proteome</keyword>
<evidence type="ECO:0000256" key="4">
    <source>
        <dbReference type="ARBA" id="ARBA00023125"/>
    </source>
</evidence>
<evidence type="ECO:0000256" key="2">
    <source>
        <dbReference type="ARBA" id="ARBA00009704"/>
    </source>
</evidence>
<evidence type="ECO:0000256" key="6">
    <source>
        <dbReference type="ARBA" id="ARBA00023242"/>
    </source>
</evidence>
<dbReference type="Pfam" id="PF20144">
    <property type="entry name" value="TIG_SUH"/>
    <property type="match status" value="1"/>
</dbReference>
<dbReference type="RefSeq" id="XP_032836068.1">
    <property type="nucleotide sequence ID" value="XM_032980177.1"/>
</dbReference>
<dbReference type="GO" id="GO:0000978">
    <property type="term" value="F:RNA polymerase II cis-regulatory region sequence-specific DNA binding"/>
    <property type="evidence" value="ECO:0007669"/>
    <property type="project" value="InterPro"/>
</dbReference>
<evidence type="ECO:0000259" key="7">
    <source>
        <dbReference type="SMART" id="SM01267"/>
    </source>
</evidence>
<dbReference type="SMART" id="SM01268">
    <property type="entry name" value="BTD"/>
    <property type="match status" value="1"/>
</dbReference>
<comment type="subcellular location">
    <subcellularLocation>
        <location evidence="1">Nucleus</location>
    </subcellularLocation>
</comment>
<evidence type="ECO:0000313" key="9">
    <source>
        <dbReference type="Proteomes" id="UP001318040"/>
    </source>
</evidence>
<dbReference type="AlphaFoldDB" id="A0AAJ7UGK6"/>
<dbReference type="InterPro" id="IPR036358">
    <property type="entry name" value="BTD_sf"/>
</dbReference>
<dbReference type="InterPro" id="IPR040159">
    <property type="entry name" value="CLS_fam"/>
</dbReference>
<sequence length="453" mass="47821">MGILQEGGAAAGPRCEEAQRIPLQQQQQHAGMSFGCAKTLFVSDQDKRKHFRLELTLGLVDGQEIGSFLSRTIKVISKPSKKKQSIKNAELCIPSGSRVALFNRLRSQTVSTRYLHTQGGGFVASGQQWGAFTLHLAVEDSRPMQGGFSLRDGFVRYGASVRLVCPESGLALPTMVIRKVEKQSALLAVDEPVSQLHKCALLVKGSASAYLCLSNDRIVLYRASPCARDPARELLGDGACWTIIGTERVEHNFLQPAGAAGPGGGGPLPPQLGPVTPIPSITGLELHGGGDVATLELTGEHLEPGLKVWFGAVEAETLYRPPRGLLCAVPDVSAHGGEWRWALQPTRVPLTLARPDGLLYPTAYSFCYTPEPAWALPAASSFDCGSPPTAEPALGHASTLPPSLSSSFSSLFASSGGLGVVEAAAASGGGGDTILSSIHQEFTRCGLHLLAQS</sequence>
<evidence type="ECO:0000313" key="10">
    <source>
        <dbReference type="RefSeq" id="XP_032836068.1"/>
    </source>
</evidence>
<gene>
    <name evidence="10" type="primary">LOC116957803</name>
</gene>
<dbReference type="InterPro" id="IPR015350">
    <property type="entry name" value="Beta-trefoil_DNA-bd_dom"/>
</dbReference>
<keyword evidence="6" id="KW-0539">Nucleus</keyword>
<dbReference type="InterPro" id="IPR008967">
    <property type="entry name" value="p53-like_TF_DNA-bd_sf"/>
</dbReference>
<evidence type="ECO:0000256" key="5">
    <source>
        <dbReference type="ARBA" id="ARBA00023163"/>
    </source>
</evidence>
<dbReference type="PANTHER" id="PTHR10665">
    <property type="entry name" value="RECOMBINING BINDING PROTEIN SUPPRESSOR OF HAIRLESS"/>
    <property type="match status" value="1"/>
</dbReference>
<evidence type="ECO:0000256" key="3">
    <source>
        <dbReference type="ARBA" id="ARBA00023015"/>
    </source>
</evidence>
<dbReference type="Pfam" id="PF09270">
    <property type="entry name" value="BTD"/>
    <property type="match status" value="1"/>
</dbReference>
<dbReference type="Gene3D" id="2.60.40.10">
    <property type="entry name" value="Immunoglobulins"/>
    <property type="match status" value="1"/>
</dbReference>
<keyword evidence="5" id="KW-0804">Transcription</keyword>
<dbReference type="Proteomes" id="UP001318040">
    <property type="component" value="Chromosome 43"/>
</dbReference>
<dbReference type="SUPFAM" id="SSF49417">
    <property type="entry name" value="p53-like transcription factors"/>
    <property type="match status" value="1"/>
</dbReference>
<name>A0AAJ7UGK6_PETMA</name>
<organism evidence="9 10">
    <name type="scientific">Petromyzon marinus</name>
    <name type="common">Sea lamprey</name>
    <dbReference type="NCBI Taxonomy" id="7757"/>
    <lineage>
        <taxon>Eukaryota</taxon>
        <taxon>Metazoa</taxon>
        <taxon>Chordata</taxon>
        <taxon>Craniata</taxon>
        <taxon>Vertebrata</taxon>
        <taxon>Cyclostomata</taxon>
        <taxon>Hyperoartia</taxon>
        <taxon>Petromyzontiformes</taxon>
        <taxon>Petromyzontidae</taxon>
        <taxon>Petromyzon</taxon>
    </lineage>
</organism>